<dbReference type="InterPro" id="IPR038268">
    <property type="entry name" value="RHH_sf"/>
</dbReference>
<evidence type="ECO:0000313" key="2">
    <source>
        <dbReference type="EMBL" id="MDQ0395237.1"/>
    </source>
</evidence>
<comment type="caution">
    <text evidence="2">The sequence shown here is derived from an EMBL/GenBank/DDBJ whole genome shotgun (WGS) entry which is preliminary data.</text>
</comment>
<proteinExistence type="predicted"/>
<sequence length="86" mass="9297">MGIGSSLSTKSDVTAMKSKVIKRSIVIAGHKTSVSLEDAFWETLKELAAARDVTLSDMVAEIDATRSQGNLSSAIRLFVLDNIRRS</sequence>
<dbReference type="Pfam" id="PF13467">
    <property type="entry name" value="RHH_4"/>
    <property type="match status" value="1"/>
</dbReference>
<dbReference type="GO" id="GO:0003677">
    <property type="term" value="F:DNA binding"/>
    <property type="evidence" value="ECO:0007669"/>
    <property type="project" value="UniProtKB-KW"/>
</dbReference>
<accession>A0ABU0FLJ8</accession>
<organism evidence="2 3">
    <name type="scientific">Labrys monachus</name>
    <dbReference type="NCBI Taxonomy" id="217067"/>
    <lineage>
        <taxon>Bacteria</taxon>
        <taxon>Pseudomonadati</taxon>
        <taxon>Pseudomonadota</taxon>
        <taxon>Alphaproteobacteria</taxon>
        <taxon>Hyphomicrobiales</taxon>
        <taxon>Xanthobacteraceae</taxon>
        <taxon>Labrys</taxon>
    </lineage>
</organism>
<feature type="domain" description="Ribbon-helix-helix" evidence="1">
    <location>
        <begin position="21"/>
        <end position="82"/>
    </location>
</feature>
<evidence type="ECO:0000313" key="3">
    <source>
        <dbReference type="Proteomes" id="UP001237448"/>
    </source>
</evidence>
<dbReference type="EMBL" id="JAUSVK010000001">
    <property type="protein sequence ID" value="MDQ0395237.1"/>
    <property type="molecule type" value="Genomic_DNA"/>
</dbReference>
<dbReference type="Gene3D" id="1.10.3990.20">
    <property type="entry name" value="protein bp1543"/>
    <property type="match status" value="1"/>
</dbReference>
<reference evidence="2 3" key="1">
    <citation type="submission" date="2023-07" db="EMBL/GenBank/DDBJ databases">
        <title>Genomic Encyclopedia of Type Strains, Phase IV (KMG-IV): sequencing the most valuable type-strain genomes for metagenomic binning, comparative biology and taxonomic classification.</title>
        <authorList>
            <person name="Goeker M."/>
        </authorList>
    </citation>
    <scope>NUCLEOTIDE SEQUENCE [LARGE SCALE GENOMIC DNA]</scope>
    <source>
        <strain evidence="2 3">DSM 5896</strain>
    </source>
</reference>
<gene>
    <name evidence="2" type="ORF">J3R73_005029</name>
</gene>
<protein>
    <submittedName>
        <fullName evidence="2">DNA-binding ribbon-helix-helix protein</fullName>
    </submittedName>
</protein>
<dbReference type="Proteomes" id="UP001237448">
    <property type="component" value="Unassembled WGS sequence"/>
</dbReference>
<evidence type="ECO:0000259" key="1">
    <source>
        <dbReference type="Pfam" id="PF13467"/>
    </source>
</evidence>
<keyword evidence="3" id="KW-1185">Reference proteome</keyword>
<keyword evidence="2" id="KW-0238">DNA-binding</keyword>
<dbReference type="InterPro" id="IPR027373">
    <property type="entry name" value="RHH_dom"/>
</dbReference>
<name>A0ABU0FLJ8_9HYPH</name>